<dbReference type="Proteomes" id="UP000000863">
    <property type="component" value="Segment"/>
</dbReference>
<accession>Q4A2M4</accession>
<sequence length="71" mass="8039">MSVTIENMINRTNAEIVQILSSEPAESRRPPARAVYTHMRTNGGSWRSRFAQYENAAKDTGVSSSEYFNKK</sequence>
<dbReference type="GeneID" id="3655050"/>
<dbReference type="EMBL" id="AJ890364">
    <property type="protein sequence ID" value="CAI65682.1"/>
    <property type="molecule type" value="Genomic_DNA"/>
</dbReference>
<proteinExistence type="predicted"/>
<evidence type="ECO:0000313" key="2">
    <source>
        <dbReference type="Proteomes" id="UP000000863"/>
    </source>
</evidence>
<dbReference type="KEGG" id="vg:3655050"/>
<dbReference type="RefSeq" id="YP_294013.1">
    <property type="nucleotide sequence ID" value="NC_007346.1"/>
</dbReference>
<keyword evidence="2" id="KW-1185">Reference proteome</keyword>
<organismHost>
    <name type="scientific">Emiliania huxleyi</name>
    <name type="common">Coccolithophore</name>
    <name type="synonym">Pontosphaera huxleyi</name>
    <dbReference type="NCBI Taxonomy" id="2903"/>
</organismHost>
<evidence type="ECO:0000313" key="1">
    <source>
        <dbReference type="EMBL" id="CAI65682.1"/>
    </source>
</evidence>
<protein>
    <submittedName>
        <fullName evidence="1">Uncharacterized protein</fullName>
    </submittedName>
</protein>
<name>Q4A2M4_EHV8U</name>
<organism evidence="1 2">
    <name type="scientific">Emiliania huxleyi virus 86 (isolate United Kingdom/English Channel/1999)</name>
    <name type="common">EhV-86</name>
    <dbReference type="NCBI Taxonomy" id="654925"/>
    <lineage>
        <taxon>Viruses</taxon>
        <taxon>Varidnaviria</taxon>
        <taxon>Bamfordvirae</taxon>
        <taxon>Nucleocytoviricota</taxon>
        <taxon>Megaviricetes</taxon>
        <taxon>Algavirales</taxon>
        <taxon>Phycodnaviridae</taxon>
        <taxon>Coccolithovirus</taxon>
        <taxon>Coccolithovirus huxleyi</taxon>
        <taxon>Emiliania huxleyi virus 86</taxon>
    </lineage>
</organism>
<reference evidence="1 2" key="1">
    <citation type="journal article" date="2005" name="Science">
        <title>Complete genome sequence and lytic phase transcription profile of a Coccolithovirus.</title>
        <authorList>
            <person name="Wilson W.H."/>
            <person name="Schroeder D.C."/>
            <person name="Allen M.J."/>
            <person name="Holden M.T.G."/>
            <person name="Parkhill J."/>
            <person name="Barrell B.G."/>
            <person name="Churcher C."/>
            <person name="Hamlin N."/>
            <person name="Mungall K."/>
            <person name="Norbertczak H."/>
            <person name="Quail M.A."/>
            <person name="Price C."/>
            <person name="Rabbinowitsch E."/>
            <person name="Walker D."/>
            <person name="Craigon M."/>
            <person name="Roy D."/>
            <person name="Ghazal P."/>
        </authorList>
    </citation>
    <scope>NUCLEOTIDE SEQUENCE [LARGE SCALE GENOMIC DNA]</scope>
    <source>
        <strain evidence="2">Isolate United Kingdom/English Channel/1999</strain>
    </source>
</reference>
<gene>
    <name evidence="1" type="ORF">EhV258</name>
</gene>